<reference evidence="4" key="2">
    <citation type="submission" date="2020-11" db="EMBL/GenBank/DDBJ databases">
        <authorList>
            <person name="McCartney M.A."/>
            <person name="Auch B."/>
            <person name="Kono T."/>
            <person name="Mallez S."/>
            <person name="Becker A."/>
            <person name="Gohl D.M."/>
            <person name="Silverstein K.A.T."/>
            <person name="Koren S."/>
            <person name="Bechman K.B."/>
            <person name="Herman A."/>
            <person name="Abrahante J.E."/>
            <person name="Garbe J."/>
        </authorList>
    </citation>
    <scope>NUCLEOTIDE SEQUENCE</scope>
    <source>
        <strain evidence="4">Duluth1</strain>
        <tissue evidence="4">Whole animal</tissue>
    </source>
</reference>
<evidence type="ECO:0008006" key="6">
    <source>
        <dbReference type="Google" id="ProtNLM"/>
    </source>
</evidence>
<dbReference type="SUPFAM" id="SSF48403">
    <property type="entry name" value="Ankyrin repeat"/>
    <property type="match status" value="1"/>
</dbReference>
<protein>
    <recommendedName>
        <fullName evidence="6">Tankyrase</fullName>
    </recommendedName>
</protein>
<keyword evidence="1" id="KW-0677">Repeat</keyword>
<reference evidence="4" key="1">
    <citation type="journal article" date="2019" name="bioRxiv">
        <title>The Genome of the Zebra Mussel, Dreissena polymorpha: A Resource for Invasive Species Research.</title>
        <authorList>
            <person name="McCartney M.A."/>
            <person name="Auch B."/>
            <person name="Kono T."/>
            <person name="Mallez S."/>
            <person name="Zhang Y."/>
            <person name="Obille A."/>
            <person name="Becker A."/>
            <person name="Abrahante J.E."/>
            <person name="Garbe J."/>
            <person name="Badalamenti J.P."/>
            <person name="Herman A."/>
            <person name="Mangelson H."/>
            <person name="Liachko I."/>
            <person name="Sullivan S."/>
            <person name="Sone E.D."/>
            <person name="Koren S."/>
            <person name="Silverstein K.A.T."/>
            <person name="Beckman K.B."/>
            <person name="Gohl D.M."/>
        </authorList>
    </citation>
    <scope>NUCLEOTIDE SEQUENCE</scope>
    <source>
        <strain evidence="4">Duluth1</strain>
        <tissue evidence="4">Whole animal</tissue>
    </source>
</reference>
<evidence type="ECO:0000313" key="4">
    <source>
        <dbReference type="EMBL" id="KAH3789248.1"/>
    </source>
</evidence>
<dbReference type="PROSITE" id="PS50088">
    <property type="entry name" value="ANK_REPEAT"/>
    <property type="match status" value="2"/>
</dbReference>
<evidence type="ECO:0000256" key="1">
    <source>
        <dbReference type="ARBA" id="ARBA00022737"/>
    </source>
</evidence>
<keyword evidence="2 3" id="KW-0040">ANK repeat</keyword>
<feature type="repeat" description="ANK" evidence="3">
    <location>
        <begin position="44"/>
        <end position="71"/>
    </location>
</feature>
<dbReference type="PANTHER" id="PTHR24123:SF143">
    <property type="entry name" value="INVERSIN"/>
    <property type="match status" value="1"/>
</dbReference>
<organism evidence="4 5">
    <name type="scientific">Dreissena polymorpha</name>
    <name type="common">Zebra mussel</name>
    <name type="synonym">Mytilus polymorpha</name>
    <dbReference type="NCBI Taxonomy" id="45954"/>
    <lineage>
        <taxon>Eukaryota</taxon>
        <taxon>Metazoa</taxon>
        <taxon>Spiralia</taxon>
        <taxon>Lophotrochozoa</taxon>
        <taxon>Mollusca</taxon>
        <taxon>Bivalvia</taxon>
        <taxon>Autobranchia</taxon>
        <taxon>Heteroconchia</taxon>
        <taxon>Euheterodonta</taxon>
        <taxon>Imparidentia</taxon>
        <taxon>Neoheterodontei</taxon>
        <taxon>Myida</taxon>
        <taxon>Dreissenoidea</taxon>
        <taxon>Dreissenidae</taxon>
        <taxon>Dreissena</taxon>
    </lineage>
</organism>
<dbReference type="EMBL" id="JAIWYP010000008">
    <property type="protein sequence ID" value="KAH3789248.1"/>
    <property type="molecule type" value="Genomic_DNA"/>
</dbReference>
<dbReference type="Gene3D" id="1.25.40.20">
    <property type="entry name" value="Ankyrin repeat-containing domain"/>
    <property type="match status" value="1"/>
</dbReference>
<dbReference type="Pfam" id="PF12796">
    <property type="entry name" value="Ank_2"/>
    <property type="match status" value="1"/>
</dbReference>
<name>A0A9D4F0C3_DREPO</name>
<proteinExistence type="predicted"/>
<evidence type="ECO:0000256" key="2">
    <source>
        <dbReference type="ARBA" id="ARBA00023043"/>
    </source>
</evidence>
<evidence type="ECO:0000313" key="5">
    <source>
        <dbReference type="Proteomes" id="UP000828390"/>
    </source>
</evidence>
<dbReference type="PROSITE" id="PS50297">
    <property type="entry name" value="ANK_REP_REGION"/>
    <property type="match status" value="2"/>
</dbReference>
<dbReference type="InterPro" id="IPR051165">
    <property type="entry name" value="Multifunctional_ANK_Repeat"/>
</dbReference>
<dbReference type="AlphaFoldDB" id="A0A9D4F0C3"/>
<evidence type="ECO:0000256" key="3">
    <source>
        <dbReference type="PROSITE-ProRule" id="PRU00023"/>
    </source>
</evidence>
<dbReference type="PANTHER" id="PTHR24123">
    <property type="entry name" value="ANKYRIN REPEAT-CONTAINING"/>
    <property type="match status" value="1"/>
</dbReference>
<accession>A0A9D4F0C3</accession>
<dbReference type="InterPro" id="IPR002110">
    <property type="entry name" value="Ankyrin_rpt"/>
</dbReference>
<dbReference type="SMART" id="SM00248">
    <property type="entry name" value="ANK"/>
    <property type="match status" value="2"/>
</dbReference>
<sequence length="104" mass="11519">MSKIFPSLSSSGLVPLHNACSYGHYEVTELLIKHGACVNVADLWKFTPLHEAAAKGKFEICKLLLKVGTQVRYQVCILGRECLAGTLTTVKPILLFRVLLDNEF</sequence>
<feature type="repeat" description="ANK" evidence="3">
    <location>
        <begin position="11"/>
        <end position="43"/>
    </location>
</feature>
<dbReference type="InterPro" id="IPR036770">
    <property type="entry name" value="Ankyrin_rpt-contain_sf"/>
</dbReference>
<gene>
    <name evidence="4" type="ORF">DPMN_167423</name>
</gene>
<keyword evidence="5" id="KW-1185">Reference proteome</keyword>
<dbReference type="Proteomes" id="UP000828390">
    <property type="component" value="Unassembled WGS sequence"/>
</dbReference>
<comment type="caution">
    <text evidence="4">The sequence shown here is derived from an EMBL/GenBank/DDBJ whole genome shotgun (WGS) entry which is preliminary data.</text>
</comment>